<gene>
    <name evidence="2" type="ORF">Nepgr_017840</name>
</gene>
<dbReference type="EMBL" id="BSYO01000016">
    <property type="protein sequence ID" value="GMH15999.1"/>
    <property type="molecule type" value="Genomic_DNA"/>
</dbReference>
<proteinExistence type="predicted"/>
<dbReference type="PROSITE" id="PS52045">
    <property type="entry name" value="NEPROSIN_PEP_CD"/>
    <property type="match status" value="1"/>
</dbReference>
<dbReference type="InterPro" id="IPR004314">
    <property type="entry name" value="Neprosin"/>
</dbReference>
<organism evidence="2 3">
    <name type="scientific">Nepenthes gracilis</name>
    <name type="common">Slender pitcher plant</name>
    <dbReference type="NCBI Taxonomy" id="150966"/>
    <lineage>
        <taxon>Eukaryota</taxon>
        <taxon>Viridiplantae</taxon>
        <taxon>Streptophyta</taxon>
        <taxon>Embryophyta</taxon>
        <taxon>Tracheophyta</taxon>
        <taxon>Spermatophyta</taxon>
        <taxon>Magnoliopsida</taxon>
        <taxon>eudicotyledons</taxon>
        <taxon>Gunneridae</taxon>
        <taxon>Pentapetalae</taxon>
        <taxon>Caryophyllales</taxon>
        <taxon>Nepenthaceae</taxon>
        <taxon>Nepenthes</taxon>
    </lineage>
</organism>
<dbReference type="Pfam" id="PF03080">
    <property type="entry name" value="Neprosin"/>
    <property type="match status" value="2"/>
</dbReference>
<accession>A0AAD3SSE7</accession>
<sequence length="187" mass="20141">MNGTRAMITVWDPSLVNITGDFSLSEIWVTAGGGSGPILNTIETGWQVYPGRTGDAKPKTFYILDGRRDKCVVVVCRWNSGGILAGKLFVALRDGADTIIWGGEIFDSSGSGGFHTLTQMGSGHLAGEGYGKASHVRHFMYYDSSGQTVSLTQNDLVGYAPAPDCYNYEYDNSSSELYFFYGGPGCT</sequence>
<evidence type="ECO:0000313" key="2">
    <source>
        <dbReference type="EMBL" id="GMH15999.1"/>
    </source>
</evidence>
<name>A0AAD3SSE7_NEPGR</name>
<reference evidence="2" key="1">
    <citation type="submission" date="2023-05" db="EMBL/GenBank/DDBJ databases">
        <title>Nepenthes gracilis genome sequencing.</title>
        <authorList>
            <person name="Fukushima K."/>
        </authorList>
    </citation>
    <scope>NUCLEOTIDE SEQUENCE</scope>
    <source>
        <strain evidence="2">SING2019-196</strain>
    </source>
</reference>
<dbReference type="PANTHER" id="PTHR31589:SF221">
    <property type="entry name" value="LIGASE, PUTATIVE (DUF239)-RELATED"/>
    <property type="match status" value="1"/>
</dbReference>
<protein>
    <recommendedName>
        <fullName evidence="1">Neprosin PEP catalytic domain-containing protein</fullName>
    </recommendedName>
</protein>
<dbReference type="InterPro" id="IPR053168">
    <property type="entry name" value="Glutamic_endopeptidase"/>
</dbReference>
<dbReference type="PANTHER" id="PTHR31589">
    <property type="entry name" value="PROTEIN, PUTATIVE (DUF239)-RELATED-RELATED"/>
    <property type="match status" value="1"/>
</dbReference>
<dbReference type="AlphaFoldDB" id="A0AAD3SSE7"/>
<comment type="caution">
    <text evidence="2">The sequence shown here is derived from an EMBL/GenBank/DDBJ whole genome shotgun (WGS) entry which is preliminary data.</text>
</comment>
<evidence type="ECO:0000313" key="3">
    <source>
        <dbReference type="Proteomes" id="UP001279734"/>
    </source>
</evidence>
<feature type="domain" description="Neprosin PEP catalytic" evidence="1">
    <location>
        <begin position="1"/>
        <end position="187"/>
    </location>
</feature>
<evidence type="ECO:0000259" key="1">
    <source>
        <dbReference type="PROSITE" id="PS52045"/>
    </source>
</evidence>
<keyword evidence="3" id="KW-1185">Reference proteome</keyword>
<dbReference type="Proteomes" id="UP001279734">
    <property type="component" value="Unassembled WGS sequence"/>
</dbReference>